<gene>
    <name evidence="1" type="ORF">EZS27_030088</name>
</gene>
<evidence type="ECO:0000313" key="1">
    <source>
        <dbReference type="EMBL" id="KAA6320095.1"/>
    </source>
</evidence>
<dbReference type="Gene3D" id="1.25.40.810">
    <property type="entry name" value="UpxZ"/>
    <property type="match status" value="1"/>
</dbReference>
<name>A0A5J4QEV1_9ZZZZ</name>
<organism evidence="1">
    <name type="scientific">termite gut metagenome</name>
    <dbReference type="NCBI Taxonomy" id="433724"/>
    <lineage>
        <taxon>unclassified sequences</taxon>
        <taxon>metagenomes</taxon>
        <taxon>organismal metagenomes</taxon>
    </lineage>
</organism>
<dbReference type="InterPro" id="IPR010570">
    <property type="entry name" value="UpxZ_fam"/>
</dbReference>
<dbReference type="AlphaFoldDB" id="A0A5J4QEV1"/>
<reference evidence="1" key="1">
    <citation type="submission" date="2019-03" db="EMBL/GenBank/DDBJ databases">
        <title>Single cell metagenomics reveals metabolic interactions within the superorganism composed of flagellate Streblomastix strix and complex community of Bacteroidetes bacteria on its surface.</title>
        <authorList>
            <person name="Treitli S.C."/>
            <person name="Kolisko M."/>
            <person name="Husnik F."/>
            <person name="Keeling P."/>
            <person name="Hampl V."/>
        </authorList>
    </citation>
    <scope>NUCLEOTIDE SEQUENCE</scope>
    <source>
        <strain evidence="1">STM</strain>
    </source>
</reference>
<dbReference type="EMBL" id="SNRY01003688">
    <property type="protein sequence ID" value="KAA6320095.1"/>
    <property type="molecule type" value="Genomic_DNA"/>
</dbReference>
<protein>
    <submittedName>
        <fullName evidence="1">Uncharacterized protein</fullName>
    </submittedName>
</protein>
<accession>A0A5J4QEV1</accession>
<dbReference type="Pfam" id="PF06603">
    <property type="entry name" value="UpxZ"/>
    <property type="match status" value="1"/>
</dbReference>
<comment type="caution">
    <text evidence="1">The sequence shown here is derived from an EMBL/GenBank/DDBJ whole genome shotgun (WGS) entry which is preliminary data.</text>
</comment>
<proteinExistence type="predicted"/>
<sequence length="162" mass="18679">MSTLKSHIWELQRLANELQNIGFDRVPIYADVFSHLSREVLNKSDALFSEEGGTVEEEAELCTVLLAGYNATIYDYGDKEYKKQSVLNRASNVLDVLAASLVKCRLLMSCYEEVYEEELLRETREIMDGWKGKELSREEREAAKFYEELQALGKLKVIEEIE</sequence>
<dbReference type="InterPro" id="IPR038533">
    <property type="entry name" value="UpxZ_sf"/>
</dbReference>